<dbReference type="EMBL" id="LAVV01011086">
    <property type="protein sequence ID" value="KNZ48206.1"/>
    <property type="molecule type" value="Genomic_DNA"/>
</dbReference>
<comment type="caution">
    <text evidence="1">The sequence shown here is derived from an EMBL/GenBank/DDBJ whole genome shotgun (WGS) entry which is preliminary data.</text>
</comment>
<accession>A0A0L6UI34</accession>
<dbReference type="Proteomes" id="UP000037035">
    <property type="component" value="Unassembled WGS sequence"/>
</dbReference>
<keyword evidence="2" id="KW-1185">Reference proteome</keyword>
<organism evidence="1 2">
    <name type="scientific">Puccinia sorghi</name>
    <dbReference type="NCBI Taxonomy" id="27349"/>
    <lineage>
        <taxon>Eukaryota</taxon>
        <taxon>Fungi</taxon>
        <taxon>Dikarya</taxon>
        <taxon>Basidiomycota</taxon>
        <taxon>Pucciniomycotina</taxon>
        <taxon>Pucciniomycetes</taxon>
        <taxon>Pucciniales</taxon>
        <taxon>Pucciniaceae</taxon>
        <taxon>Puccinia</taxon>
    </lineage>
</organism>
<dbReference type="AlphaFoldDB" id="A0A0L6UI34"/>
<reference evidence="1 2" key="1">
    <citation type="submission" date="2015-08" db="EMBL/GenBank/DDBJ databases">
        <title>Next Generation Sequencing and Analysis of the Genome of Puccinia sorghi L Schw, the Causal Agent of Maize Common Rust.</title>
        <authorList>
            <person name="Rochi L."/>
            <person name="Burguener G."/>
            <person name="Darino M."/>
            <person name="Turjanski A."/>
            <person name="Kreff E."/>
            <person name="Dieguez M.J."/>
            <person name="Sacco F."/>
        </authorList>
    </citation>
    <scope>NUCLEOTIDE SEQUENCE [LARGE SCALE GENOMIC DNA]</scope>
    <source>
        <strain evidence="1 2">RO10H11247</strain>
    </source>
</reference>
<name>A0A0L6UI34_9BASI</name>
<protein>
    <submittedName>
        <fullName evidence="1">Uncharacterized protein</fullName>
    </submittedName>
</protein>
<gene>
    <name evidence="1" type="ORF">VP01_5830g1</name>
</gene>
<sequence length="250" mass="28382">MASDLEKAFPMTLQRPFRCLGKGISYVFPKALPMSFQKCLYLGKGLAYFLENALPTLAKALPMSWKNPCTEKETCSKVDMQHATAKLPSKLHLFACPDVTCHLVIIDWSWCKSQYSGNDHTSGTNTLNLFLSLEFNPFKTFLSLAQLAEQKKMLPGLIMDDQVKNILMIDKKIMKKLEDFSSQNFLDQVKRPLSPTPMQTIAATLRKTAIKIPNKKHNNCPGPSSNKQHNSHLTCYTNEYVATLEYIWKK</sequence>
<evidence type="ECO:0000313" key="2">
    <source>
        <dbReference type="Proteomes" id="UP000037035"/>
    </source>
</evidence>
<dbReference type="VEuPathDB" id="FungiDB:VP01_5830g1"/>
<evidence type="ECO:0000313" key="1">
    <source>
        <dbReference type="EMBL" id="KNZ48206.1"/>
    </source>
</evidence>
<proteinExistence type="predicted"/>